<feature type="transmembrane region" description="Helical" evidence="4">
    <location>
        <begin position="36"/>
        <end position="61"/>
    </location>
</feature>
<accession>A0A0P1GS07</accession>
<dbReference type="Proteomes" id="UP000051681">
    <property type="component" value="Unassembled WGS sequence"/>
</dbReference>
<dbReference type="PROSITE" id="PS50893">
    <property type="entry name" value="ABC_TRANSPORTER_2"/>
    <property type="match status" value="1"/>
</dbReference>
<dbReference type="GO" id="GO:0016887">
    <property type="term" value="F:ATP hydrolysis activity"/>
    <property type="evidence" value="ECO:0007669"/>
    <property type="project" value="InterPro"/>
</dbReference>
<keyword evidence="4" id="KW-0812">Transmembrane</keyword>
<keyword evidence="6" id="KW-0547">Nucleotide-binding</keyword>
<dbReference type="GO" id="GO:0005524">
    <property type="term" value="F:ATP binding"/>
    <property type="evidence" value="ECO:0007669"/>
    <property type="project" value="UniProtKB-KW"/>
</dbReference>
<feature type="transmembrane region" description="Helical" evidence="4">
    <location>
        <begin position="73"/>
        <end position="92"/>
    </location>
</feature>
<dbReference type="AlphaFoldDB" id="A0A0P1GS07"/>
<feature type="region of interest" description="Disordered" evidence="3">
    <location>
        <begin position="1"/>
        <end position="25"/>
    </location>
</feature>
<name>A0A0P1GS07_9RHOB</name>
<evidence type="ECO:0000256" key="2">
    <source>
        <dbReference type="ARBA" id="ARBA00022448"/>
    </source>
</evidence>
<evidence type="ECO:0000313" key="6">
    <source>
        <dbReference type="EMBL" id="CUH85310.1"/>
    </source>
</evidence>
<dbReference type="SUPFAM" id="SSF52540">
    <property type="entry name" value="P-loop containing nucleoside triphosphate hydrolases"/>
    <property type="match status" value="1"/>
</dbReference>
<dbReference type="Pfam" id="PF00005">
    <property type="entry name" value="ABC_tran"/>
    <property type="match status" value="1"/>
</dbReference>
<keyword evidence="7" id="KW-1185">Reference proteome</keyword>
<feature type="domain" description="ABC transporter" evidence="5">
    <location>
        <begin position="278"/>
        <end position="511"/>
    </location>
</feature>
<keyword evidence="4" id="KW-1133">Transmembrane helix</keyword>
<protein>
    <submittedName>
        <fullName evidence="6">ABC-type transporter ATP-binding protein EcsA</fullName>
    </submittedName>
</protein>
<feature type="compositionally biased region" description="Polar residues" evidence="3">
    <location>
        <begin position="649"/>
        <end position="659"/>
    </location>
</feature>
<dbReference type="STRING" id="340021.TM5383_02538"/>
<comment type="similarity">
    <text evidence="1">Belongs to the ABC transporter superfamily.</text>
</comment>
<evidence type="ECO:0000256" key="4">
    <source>
        <dbReference type="SAM" id="Phobius"/>
    </source>
</evidence>
<feature type="transmembrane region" description="Helical" evidence="4">
    <location>
        <begin position="113"/>
        <end position="129"/>
    </location>
</feature>
<proteinExistence type="inferred from homology"/>
<feature type="region of interest" description="Disordered" evidence="3">
    <location>
        <begin position="640"/>
        <end position="659"/>
    </location>
</feature>
<dbReference type="InterPro" id="IPR027417">
    <property type="entry name" value="P-loop_NTPase"/>
</dbReference>
<organism evidence="6 7">
    <name type="scientific">Thalassovita mediterranea</name>
    <dbReference type="NCBI Taxonomy" id="340021"/>
    <lineage>
        <taxon>Bacteria</taxon>
        <taxon>Pseudomonadati</taxon>
        <taxon>Pseudomonadota</taxon>
        <taxon>Alphaproteobacteria</taxon>
        <taxon>Rhodobacterales</taxon>
        <taxon>Roseobacteraceae</taxon>
        <taxon>Thalassovita</taxon>
    </lineage>
</organism>
<reference evidence="6 7" key="1">
    <citation type="submission" date="2015-09" db="EMBL/GenBank/DDBJ databases">
        <authorList>
            <consortium name="Swine Surveillance"/>
        </authorList>
    </citation>
    <scope>NUCLEOTIDE SEQUENCE [LARGE SCALE GENOMIC DNA]</scope>
    <source>
        <strain evidence="6 7">CECT 8383</strain>
    </source>
</reference>
<feature type="transmembrane region" description="Helical" evidence="4">
    <location>
        <begin position="193"/>
        <end position="215"/>
    </location>
</feature>
<dbReference type="EMBL" id="CYSF01000012">
    <property type="protein sequence ID" value="CUH85310.1"/>
    <property type="molecule type" value="Genomic_DNA"/>
</dbReference>
<sequence>MSHQTVSTNLPPDSLNSGKDETHSTRLIRDRSVPTWAAILSSLFTFGTAVCTLALVVFALFLHQLVAVENIEIYAPILGLSALVPVLGIVLFELGHARSLAGYHDLRRRSGPIGGVIAAVLTAGGLAMLHPLLLLPPLVGGALGWVISRPLARMLPRERAWNALPEEAASVLSGRDQRGLSLLMQRTRRAPTVDALSLGVMGAVFIASFALASWLCLRDVLVSAAIAPTALISAGISRALFIYWRATSTVDPEYAERAAHVQMLPPRRDITDQPDSGLWVDRLSVQTDRGQYLLHDLSFQLPEGSITALIGDSFSGKSLLMRALSAPLDMTDLQVEGNVRLNGLSPWMRSASPHSAAIIHLPATPLILPDSSSANLLHPTDQMAQRAEYLLKSLLHNADTTRRILQCRNAQHLSHSEQKILAFVRAFSLRPALYLLDRPEDGLSEVLRNTLLTRLKDEARRGASILLVTEDRAMLEACDYLISLQSGRLVEMAAADEMRARASSGWQRFVATRELESEDALDSWINAQFRRDGDGANRRAVCMVANEMLTLACRSDDPAATDTVCFEIKLFAGRCQLRMQQPQPLSSGALQRAEIQATNDDALTDAPLARVLRDSLAVENTHHDGQHWMEVSIEIYDPRKVDRPPQPAARSQKNVDATS</sequence>
<dbReference type="Gene3D" id="3.40.50.300">
    <property type="entry name" value="P-loop containing nucleotide triphosphate hydrolases"/>
    <property type="match status" value="1"/>
</dbReference>
<feature type="compositionally biased region" description="Polar residues" evidence="3">
    <location>
        <begin position="1"/>
        <end position="17"/>
    </location>
</feature>
<evidence type="ECO:0000256" key="1">
    <source>
        <dbReference type="ARBA" id="ARBA00005417"/>
    </source>
</evidence>
<feature type="transmembrane region" description="Helical" evidence="4">
    <location>
        <begin position="221"/>
        <end position="244"/>
    </location>
</feature>
<dbReference type="PANTHER" id="PTHR43117">
    <property type="entry name" value="OSMOPROTECTANT IMPORT ATP-BINDING PROTEIN OSMV"/>
    <property type="match status" value="1"/>
</dbReference>
<evidence type="ECO:0000256" key="3">
    <source>
        <dbReference type="SAM" id="MobiDB-lite"/>
    </source>
</evidence>
<dbReference type="InterPro" id="IPR003439">
    <property type="entry name" value="ABC_transporter-like_ATP-bd"/>
</dbReference>
<keyword evidence="4" id="KW-0472">Membrane</keyword>
<dbReference type="PANTHER" id="PTHR43117:SF4">
    <property type="entry name" value="OSMOPROTECTANT IMPORT ATP-BINDING PROTEIN OSMV"/>
    <property type="match status" value="1"/>
</dbReference>
<gene>
    <name evidence="6" type="primary">ecsA</name>
    <name evidence="6" type="ORF">TM5383_02538</name>
</gene>
<evidence type="ECO:0000259" key="5">
    <source>
        <dbReference type="PROSITE" id="PS50893"/>
    </source>
</evidence>
<dbReference type="OrthoDB" id="7836418at2"/>
<evidence type="ECO:0000313" key="7">
    <source>
        <dbReference type="Proteomes" id="UP000051681"/>
    </source>
</evidence>
<keyword evidence="2" id="KW-0813">Transport</keyword>
<keyword evidence="6" id="KW-0067">ATP-binding</keyword>